<dbReference type="AlphaFoldDB" id="A0A4Z2GZP6"/>
<sequence length="127" mass="13900">MTASHLHPLECSEAAVGRSMAADGNCPQRPWSRRTVAKDLSVNVLVLDYGRQDLGGGSSADVIWPQLLPEEVWHFGLGRPNFFQKYHCPIGIVGTKDEGIPEVPTPLSRLDKGTLPKGVIRQLSPQM</sequence>
<accession>A0A4Z2GZP6</accession>
<comment type="caution">
    <text evidence="1">The sequence shown here is derived from an EMBL/GenBank/DDBJ whole genome shotgun (WGS) entry which is preliminary data.</text>
</comment>
<dbReference type="EMBL" id="SRLO01000388">
    <property type="protein sequence ID" value="TNN58122.1"/>
    <property type="molecule type" value="Genomic_DNA"/>
</dbReference>
<evidence type="ECO:0000313" key="1">
    <source>
        <dbReference type="EMBL" id="TNN58122.1"/>
    </source>
</evidence>
<dbReference type="Proteomes" id="UP000314294">
    <property type="component" value="Unassembled WGS sequence"/>
</dbReference>
<keyword evidence="2" id="KW-1185">Reference proteome</keyword>
<evidence type="ECO:0000313" key="2">
    <source>
        <dbReference type="Proteomes" id="UP000314294"/>
    </source>
</evidence>
<reference evidence="1 2" key="1">
    <citation type="submission" date="2019-03" db="EMBL/GenBank/DDBJ databases">
        <title>First draft genome of Liparis tanakae, snailfish: a comprehensive survey of snailfish specific genes.</title>
        <authorList>
            <person name="Kim W."/>
            <person name="Song I."/>
            <person name="Jeong J.-H."/>
            <person name="Kim D."/>
            <person name="Kim S."/>
            <person name="Ryu S."/>
            <person name="Song J.Y."/>
            <person name="Lee S.K."/>
        </authorList>
    </citation>
    <scope>NUCLEOTIDE SEQUENCE [LARGE SCALE GENOMIC DNA]</scope>
    <source>
        <tissue evidence="1">Muscle</tissue>
    </source>
</reference>
<protein>
    <submittedName>
        <fullName evidence="1">Uncharacterized protein</fullName>
    </submittedName>
</protein>
<gene>
    <name evidence="1" type="ORF">EYF80_031645</name>
</gene>
<organism evidence="1 2">
    <name type="scientific">Liparis tanakae</name>
    <name type="common">Tanaka's snailfish</name>
    <dbReference type="NCBI Taxonomy" id="230148"/>
    <lineage>
        <taxon>Eukaryota</taxon>
        <taxon>Metazoa</taxon>
        <taxon>Chordata</taxon>
        <taxon>Craniata</taxon>
        <taxon>Vertebrata</taxon>
        <taxon>Euteleostomi</taxon>
        <taxon>Actinopterygii</taxon>
        <taxon>Neopterygii</taxon>
        <taxon>Teleostei</taxon>
        <taxon>Neoteleostei</taxon>
        <taxon>Acanthomorphata</taxon>
        <taxon>Eupercaria</taxon>
        <taxon>Perciformes</taxon>
        <taxon>Cottioidei</taxon>
        <taxon>Cottales</taxon>
        <taxon>Liparidae</taxon>
        <taxon>Liparis</taxon>
    </lineage>
</organism>
<name>A0A4Z2GZP6_9TELE</name>
<proteinExistence type="predicted"/>